<evidence type="ECO:0000313" key="4">
    <source>
        <dbReference type="EMBL" id="CAD9862076.1"/>
    </source>
</evidence>
<dbReference type="AlphaFoldDB" id="A0A7S2UXI7"/>
<keyword evidence="2" id="KW-0106">Calcium</keyword>
<accession>A0A7S2UXI7</accession>
<organism evidence="4">
    <name type="scientific">Fibrocapsa japonica</name>
    <dbReference type="NCBI Taxonomy" id="94617"/>
    <lineage>
        <taxon>Eukaryota</taxon>
        <taxon>Sar</taxon>
        <taxon>Stramenopiles</taxon>
        <taxon>Ochrophyta</taxon>
        <taxon>Raphidophyceae</taxon>
        <taxon>Chattonellales</taxon>
        <taxon>Chattonellaceae</taxon>
        <taxon>Fibrocapsa</taxon>
    </lineage>
</organism>
<dbReference type="GO" id="GO:0005509">
    <property type="term" value="F:calcium ion binding"/>
    <property type="evidence" value="ECO:0007669"/>
    <property type="project" value="TreeGrafter"/>
</dbReference>
<dbReference type="PANTHER" id="PTHR45911">
    <property type="entry name" value="C2 DOMAIN-CONTAINING PROTEIN"/>
    <property type="match status" value="1"/>
</dbReference>
<reference evidence="4" key="1">
    <citation type="submission" date="2021-01" db="EMBL/GenBank/DDBJ databases">
        <authorList>
            <person name="Corre E."/>
            <person name="Pelletier E."/>
            <person name="Niang G."/>
            <person name="Scheremetjew M."/>
            <person name="Finn R."/>
            <person name="Kale V."/>
            <person name="Holt S."/>
            <person name="Cochrane G."/>
            <person name="Meng A."/>
            <person name="Brown T."/>
            <person name="Cohen L."/>
        </authorList>
    </citation>
    <scope>NUCLEOTIDE SEQUENCE</scope>
    <source>
        <strain evidence="4">CCMP1661</strain>
    </source>
</reference>
<gene>
    <name evidence="4" type="ORF">FJAP1339_LOCUS4601</name>
</gene>
<dbReference type="Gene3D" id="2.60.40.150">
    <property type="entry name" value="C2 domain"/>
    <property type="match status" value="1"/>
</dbReference>
<protein>
    <recommendedName>
        <fullName evidence="3">C2 domain-containing protein</fullName>
    </recommendedName>
</protein>
<dbReference type="GO" id="GO:0016020">
    <property type="term" value="C:membrane"/>
    <property type="evidence" value="ECO:0007669"/>
    <property type="project" value="TreeGrafter"/>
</dbReference>
<dbReference type="PANTHER" id="PTHR45911:SF4">
    <property type="entry name" value="MULTIPLE C2 AND TRANSMEMBRANE DOMAIN-CONTAINING PROTEIN"/>
    <property type="match status" value="1"/>
</dbReference>
<dbReference type="Pfam" id="PF00168">
    <property type="entry name" value="C2"/>
    <property type="match status" value="1"/>
</dbReference>
<dbReference type="InterPro" id="IPR000008">
    <property type="entry name" value="C2_dom"/>
</dbReference>
<dbReference type="CDD" id="cd00030">
    <property type="entry name" value="C2"/>
    <property type="match status" value="1"/>
</dbReference>
<proteinExistence type="predicted"/>
<dbReference type="PROSITE" id="PS50004">
    <property type="entry name" value="C2"/>
    <property type="match status" value="1"/>
</dbReference>
<dbReference type="SMART" id="SM00239">
    <property type="entry name" value="C2"/>
    <property type="match status" value="1"/>
</dbReference>
<evidence type="ECO:0000259" key="3">
    <source>
        <dbReference type="PROSITE" id="PS50004"/>
    </source>
</evidence>
<dbReference type="EMBL" id="HBHR01009632">
    <property type="protein sequence ID" value="CAD9862076.1"/>
    <property type="molecule type" value="Transcribed_RNA"/>
</dbReference>
<keyword evidence="1" id="KW-0479">Metal-binding</keyword>
<dbReference type="InterPro" id="IPR035892">
    <property type="entry name" value="C2_domain_sf"/>
</dbReference>
<dbReference type="SUPFAM" id="SSF49562">
    <property type="entry name" value="C2 domain (Calcium/lipid-binding domain, CaLB)"/>
    <property type="match status" value="1"/>
</dbReference>
<feature type="domain" description="C2" evidence="3">
    <location>
        <begin position="1"/>
        <end position="112"/>
    </location>
</feature>
<name>A0A7S2UXI7_9STRA</name>
<evidence type="ECO:0000256" key="2">
    <source>
        <dbReference type="ARBA" id="ARBA00022837"/>
    </source>
</evidence>
<sequence length="171" mass="19926">MMAEDNPASIESLPRYYVDIIEAKEIIKIDLIGHCSPYFVIKYGDQQQQTTIKENIDQGTWNERYTFYVRDKSVRFIEIFAFSKNMVNSEIFGKVTIDLTHVPLAGWFEMYNTRKPDKPKGANLKLEITYENPNAPSHPFAKKAHGCFAGFWEVFLRLWRHPDEVKAESGR</sequence>
<evidence type="ECO:0000256" key="1">
    <source>
        <dbReference type="ARBA" id="ARBA00022723"/>
    </source>
</evidence>